<evidence type="ECO:0000313" key="2">
    <source>
        <dbReference type="Proteomes" id="UP000499080"/>
    </source>
</evidence>
<accession>A0A4Y2TAZ1</accession>
<comment type="caution">
    <text evidence="1">The sequence shown here is derived from an EMBL/GenBank/DDBJ whole genome shotgun (WGS) entry which is preliminary data.</text>
</comment>
<reference evidence="1 2" key="1">
    <citation type="journal article" date="2019" name="Sci. Rep.">
        <title>Orb-weaving spider Araneus ventricosus genome elucidates the spidroin gene catalogue.</title>
        <authorList>
            <person name="Kono N."/>
            <person name="Nakamura H."/>
            <person name="Ohtoshi R."/>
            <person name="Moran D.A.P."/>
            <person name="Shinohara A."/>
            <person name="Yoshida Y."/>
            <person name="Fujiwara M."/>
            <person name="Mori M."/>
            <person name="Tomita M."/>
            <person name="Arakawa K."/>
        </authorList>
    </citation>
    <scope>NUCLEOTIDE SEQUENCE [LARGE SCALE GENOMIC DNA]</scope>
</reference>
<dbReference type="AlphaFoldDB" id="A0A4Y2TAZ1"/>
<sequence>MDLSPPLTSSSQNGKRFRFLLFTLFTFISQRLCRWLLLLQRFCLMERNQLRPLTTSQANYHLIMIGGSPRGWGGYSLYKTSSTGSGHRPQYCSYGQL</sequence>
<proteinExistence type="predicted"/>
<evidence type="ECO:0000313" key="1">
    <source>
        <dbReference type="EMBL" id="GBN97150.1"/>
    </source>
</evidence>
<gene>
    <name evidence="1" type="ORF">AVEN_24624_1</name>
</gene>
<dbReference type="Proteomes" id="UP000499080">
    <property type="component" value="Unassembled WGS sequence"/>
</dbReference>
<keyword evidence="2" id="KW-1185">Reference proteome</keyword>
<protein>
    <submittedName>
        <fullName evidence="1">Uncharacterized protein</fullName>
    </submittedName>
</protein>
<dbReference type="EMBL" id="BGPR01026998">
    <property type="protein sequence ID" value="GBN97150.1"/>
    <property type="molecule type" value="Genomic_DNA"/>
</dbReference>
<organism evidence="1 2">
    <name type="scientific">Araneus ventricosus</name>
    <name type="common">Orbweaver spider</name>
    <name type="synonym">Epeira ventricosa</name>
    <dbReference type="NCBI Taxonomy" id="182803"/>
    <lineage>
        <taxon>Eukaryota</taxon>
        <taxon>Metazoa</taxon>
        <taxon>Ecdysozoa</taxon>
        <taxon>Arthropoda</taxon>
        <taxon>Chelicerata</taxon>
        <taxon>Arachnida</taxon>
        <taxon>Araneae</taxon>
        <taxon>Araneomorphae</taxon>
        <taxon>Entelegynae</taxon>
        <taxon>Araneoidea</taxon>
        <taxon>Araneidae</taxon>
        <taxon>Araneus</taxon>
    </lineage>
</organism>
<name>A0A4Y2TAZ1_ARAVE</name>